<evidence type="ECO:0000313" key="1">
    <source>
        <dbReference type="Proteomes" id="UP000095283"/>
    </source>
</evidence>
<dbReference type="Proteomes" id="UP000095283">
    <property type="component" value="Unplaced"/>
</dbReference>
<name>A0A1I7WV59_HETBA</name>
<keyword evidence="1" id="KW-1185">Reference proteome</keyword>
<dbReference type="WBParaSite" id="Hba_09020">
    <property type="protein sequence ID" value="Hba_09020"/>
    <property type="gene ID" value="Hba_09020"/>
</dbReference>
<reference evidence="2" key="1">
    <citation type="submission" date="2016-11" db="UniProtKB">
        <authorList>
            <consortium name="WormBaseParasite"/>
        </authorList>
    </citation>
    <scope>IDENTIFICATION</scope>
</reference>
<organism evidence="1 2">
    <name type="scientific">Heterorhabditis bacteriophora</name>
    <name type="common">Entomopathogenic nematode worm</name>
    <dbReference type="NCBI Taxonomy" id="37862"/>
    <lineage>
        <taxon>Eukaryota</taxon>
        <taxon>Metazoa</taxon>
        <taxon>Ecdysozoa</taxon>
        <taxon>Nematoda</taxon>
        <taxon>Chromadorea</taxon>
        <taxon>Rhabditida</taxon>
        <taxon>Rhabditina</taxon>
        <taxon>Rhabditomorpha</taxon>
        <taxon>Strongyloidea</taxon>
        <taxon>Heterorhabditidae</taxon>
        <taxon>Heterorhabditis</taxon>
    </lineage>
</organism>
<accession>A0A1I7WV59</accession>
<protein>
    <submittedName>
        <fullName evidence="2">Uncharacterized protein</fullName>
    </submittedName>
</protein>
<evidence type="ECO:0000313" key="2">
    <source>
        <dbReference type="WBParaSite" id="Hba_09020"/>
    </source>
</evidence>
<sequence length="25" mass="2862">MSTLCLKASLFLCAMMYQVGFNIYN</sequence>
<dbReference type="AlphaFoldDB" id="A0A1I7WV59"/>
<proteinExistence type="predicted"/>